<feature type="chain" id="PRO_5046503995" evidence="1">
    <location>
        <begin position="22"/>
        <end position="855"/>
    </location>
</feature>
<evidence type="ECO:0000313" key="4">
    <source>
        <dbReference type="Proteomes" id="UP000606003"/>
    </source>
</evidence>
<accession>A0ABR8JN77</accession>
<name>A0ABR8JN77_9BACT</name>
<protein>
    <submittedName>
        <fullName evidence="3">T9SS type A sorting domain-containing protein</fullName>
    </submittedName>
</protein>
<feature type="signal peptide" evidence="1">
    <location>
        <begin position="1"/>
        <end position="21"/>
    </location>
</feature>
<evidence type="ECO:0000313" key="3">
    <source>
        <dbReference type="EMBL" id="MBD2720500.1"/>
    </source>
</evidence>
<keyword evidence="4" id="KW-1185">Reference proteome</keyword>
<dbReference type="NCBIfam" id="TIGR04183">
    <property type="entry name" value="Por_Secre_tail"/>
    <property type="match status" value="1"/>
</dbReference>
<comment type="caution">
    <text evidence="3">The sequence shown here is derived from an EMBL/GenBank/DDBJ whole genome shotgun (WGS) entry which is preliminary data.</text>
</comment>
<sequence>MKTLRLLAAGFLLGLRFCQPAAGQTLDPGFTSPLSLYTTGKVYYMGPPQADGKRVLGGYFTRANGAAANSFARFDDLGNVDLPFSQNVGSVGGVAQVLGLPTGQYLLVGNGNTVTAGGLTRPELLRLNANGTADASFGGGAGPSGSQGYGFGQAFAVQPDGKILVAGSFETYHGVPAAGVVRLNANGSVDATFNVGTGFGAGAFPETIAVQPDGKILIGGDFTSFNGQFTQSLVRLNANGSVDASFVSPLLANSFVEGLVLQPDGKVLANGYLALSGAGATAYAGLVRLQPTGGLDANFAVSLFQDGDVSNSSSDPAVLLQADGKIIVSGYFTGAVGNHVARLNPDGTADLTFQVGTGPSQAPATLGLQPNGSLLVGGEFGTFNNLEQPVVRLTPAGALETAFLPRLQNPGFASALALQPDGKLLLGGDFTELNGQPVHRLVRLLPNGTLDAAFGAATGALSDAVTSLRLQPDGKVLAGTALSVLRFDASGAPDATFTPFVSGPGYYVSTVNGLAVQADGRILVAGYLSGTANGLSFNGVVRLTSTGAVDPSFARPVVNGTLGNAADANAVLVQSDGRIVVAGRFRTGTQGSVYRVVRYESTGALDAGFFNTTAYTLASTTIAPGQVFDLAQQADGRLLVGGYFNQVGGLSRYGVARLLATGALDPSFFSNTVLAGTVRTLAIQPNGRVLLGGNFNATVPGVGTLVNLARVLDNGQLDTSFGPTANPNNVVRAVEVQPNGAIVLAGQFISVAGLPRVGVARITAANVLAVQAPTAVAERTAAWPVPAHGQLHIAPDLSARPIALDLTDALGRTVRHQAAGSAPKQTMDLAGLPAGVYLLRVQYASGTVARRIAVE</sequence>
<dbReference type="Pfam" id="PF18962">
    <property type="entry name" value="Por_Secre_tail"/>
    <property type="match status" value="1"/>
</dbReference>
<dbReference type="Gene3D" id="2.80.10.50">
    <property type="match status" value="5"/>
</dbReference>
<dbReference type="Proteomes" id="UP000606003">
    <property type="component" value="Unassembled WGS sequence"/>
</dbReference>
<gene>
    <name evidence="3" type="ORF">IC234_00055</name>
</gene>
<dbReference type="EMBL" id="JACXAC010000001">
    <property type="protein sequence ID" value="MBD2720500.1"/>
    <property type="molecule type" value="Genomic_DNA"/>
</dbReference>
<reference evidence="3 4" key="1">
    <citation type="submission" date="2020-09" db="EMBL/GenBank/DDBJ databases">
        <authorList>
            <person name="Kim M.K."/>
        </authorList>
    </citation>
    <scope>NUCLEOTIDE SEQUENCE [LARGE SCALE GENOMIC DNA]</scope>
    <source>
        <strain evidence="3 4">BT189</strain>
    </source>
</reference>
<dbReference type="RefSeq" id="WP_190921798.1">
    <property type="nucleotide sequence ID" value="NZ_JACXAC010000001.1"/>
</dbReference>
<dbReference type="InterPro" id="IPR013431">
    <property type="entry name" value="Delta_60_rpt"/>
</dbReference>
<dbReference type="NCBIfam" id="TIGR02608">
    <property type="entry name" value="delta_60_rpt"/>
    <property type="match status" value="12"/>
</dbReference>
<evidence type="ECO:0000259" key="2">
    <source>
        <dbReference type="Pfam" id="PF18962"/>
    </source>
</evidence>
<organism evidence="3 4">
    <name type="scientific">Hymenobacter armeniacus</name>
    <dbReference type="NCBI Taxonomy" id="2771358"/>
    <lineage>
        <taxon>Bacteria</taxon>
        <taxon>Pseudomonadati</taxon>
        <taxon>Bacteroidota</taxon>
        <taxon>Cytophagia</taxon>
        <taxon>Cytophagales</taxon>
        <taxon>Hymenobacteraceae</taxon>
        <taxon>Hymenobacter</taxon>
    </lineage>
</organism>
<dbReference type="SUPFAM" id="SSF63829">
    <property type="entry name" value="Calcium-dependent phosphotriesterase"/>
    <property type="match status" value="2"/>
</dbReference>
<feature type="domain" description="Secretion system C-terminal sorting" evidence="2">
    <location>
        <begin position="783"/>
        <end position="853"/>
    </location>
</feature>
<evidence type="ECO:0000256" key="1">
    <source>
        <dbReference type="SAM" id="SignalP"/>
    </source>
</evidence>
<proteinExistence type="predicted"/>
<dbReference type="Pfam" id="PF17164">
    <property type="entry name" value="DUF5122"/>
    <property type="match status" value="13"/>
</dbReference>
<keyword evidence="1" id="KW-0732">Signal</keyword>
<dbReference type="InterPro" id="IPR026444">
    <property type="entry name" value="Secre_tail"/>
</dbReference>